<dbReference type="InterPro" id="IPR012910">
    <property type="entry name" value="Plug_dom"/>
</dbReference>
<comment type="caution">
    <text evidence="17">The sequence shown here is derived from an EMBL/GenBank/DDBJ whole genome shotgun (WGS) entry which is preliminary data.</text>
</comment>
<gene>
    <name evidence="17" type="ORF">H8L32_19555</name>
</gene>
<evidence type="ECO:0000256" key="3">
    <source>
        <dbReference type="ARBA" id="ARBA00022448"/>
    </source>
</evidence>
<dbReference type="RefSeq" id="WP_186948953.1">
    <property type="nucleotide sequence ID" value="NZ_JACOGF010000011.1"/>
</dbReference>
<evidence type="ECO:0000256" key="10">
    <source>
        <dbReference type="ARBA" id="ARBA00023237"/>
    </source>
</evidence>
<evidence type="ECO:0000256" key="7">
    <source>
        <dbReference type="ARBA" id="ARBA00023077"/>
    </source>
</evidence>
<evidence type="ECO:0000256" key="5">
    <source>
        <dbReference type="ARBA" id="ARBA00022692"/>
    </source>
</evidence>
<evidence type="ECO:0000313" key="18">
    <source>
        <dbReference type="Proteomes" id="UP000650424"/>
    </source>
</evidence>
<dbReference type="Pfam" id="PF00593">
    <property type="entry name" value="TonB_dep_Rec_b-barrel"/>
    <property type="match status" value="1"/>
</dbReference>
<proteinExistence type="inferred from homology"/>
<accession>A0ABR6ZUY8</accession>
<keyword evidence="7 12" id="KW-0798">TonB box</keyword>
<organism evidence="17 18">
    <name type="scientific">Undibacterium hunanense</name>
    <dbReference type="NCBI Taxonomy" id="2762292"/>
    <lineage>
        <taxon>Bacteria</taxon>
        <taxon>Pseudomonadati</taxon>
        <taxon>Pseudomonadota</taxon>
        <taxon>Betaproteobacteria</taxon>
        <taxon>Burkholderiales</taxon>
        <taxon>Oxalobacteraceae</taxon>
        <taxon>Undibacterium</taxon>
    </lineage>
</organism>
<sequence length="737" mass="81028">MQSKNLSLRPTILSLAIMAAFSQPAMAQQATPVKPESAEKTEKTDPKIQKVEVQGARNYDERRQDTATKIVVTQEDIVRYGDTTVSEVMKRLPGVTMGGVQGRGGDIRMRGLGAGYTQIMLNGEPSPPGFSLDSLSPDMIERIEVIRAATAELSTQSIAGSINIVLKKSVQTAQKELKAGLFEDGGKFGENLSYQVSDKSGRMSYALSGNLNRGQYERPSYSDEVGTDANGKPNLLRHTDSLGWGTFTNVGFSPRVNWNLENGDTVTTQSFINANRFVGNNRDSSTGTPSTYASDNQQIQSDATMLRTNLNWIHKLADSAKLDFKLGANYNKRTSDVGLLGYNVNKTQILDRKSTSGGTDKGITMSGKYSAPFVENHSFVFGWDGAYSKRSETREQTDKVTDPDNKLIAIPLNEDFTADVTRLALFAQDEWNVTKQWSVYGGLRWEGLDTRSQGNTFNEVHNKSSVWSPILQTLYKLPDSKNDQIRLGITRTYKAPDTSRLIPRRSISNNNSATSPDYTGNPNLKPELAWGLDMAYEHYLPGGGMLSASVFMRRIDDITRTDLSQDANGKWVAMPVNSGQATTKGIELEAKLPLKAIMADAPAIDFRANLSFNWSDLSTVPGPNNRLDSQTPISANLGIDYKFDKLPLTVGGNASFQDGGPVRISVAQSSYSVPKRVLDFYALWKFDAKTNLRVSIGNALHQDNINASTYSDSKGTIHQTNTTPTTVAARVMFEHKF</sequence>
<dbReference type="PANTHER" id="PTHR30069">
    <property type="entry name" value="TONB-DEPENDENT OUTER MEMBRANE RECEPTOR"/>
    <property type="match status" value="1"/>
</dbReference>
<evidence type="ECO:0000256" key="14">
    <source>
        <dbReference type="SAM" id="SignalP"/>
    </source>
</evidence>
<feature type="chain" id="PRO_5045993900" evidence="14">
    <location>
        <begin position="28"/>
        <end position="737"/>
    </location>
</feature>
<dbReference type="InterPro" id="IPR039426">
    <property type="entry name" value="TonB-dep_rcpt-like"/>
</dbReference>
<evidence type="ECO:0000256" key="13">
    <source>
        <dbReference type="SAM" id="MobiDB-lite"/>
    </source>
</evidence>
<dbReference type="Pfam" id="PF07715">
    <property type="entry name" value="Plug"/>
    <property type="match status" value="1"/>
</dbReference>
<dbReference type="InterPro" id="IPR037066">
    <property type="entry name" value="Plug_dom_sf"/>
</dbReference>
<evidence type="ECO:0000256" key="8">
    <source>
        <dbReference type="ARBA" id="ARBA00023136"/>
    </source>
</evidence>
<dbReference type="Gene3D" id="2.170.130.10">
    <property type="entry name" value="TonB-dependent receptor, plug domain"/>
    <property type="match status" value="1"/>
</dbReference>
<dbReference type="CDD" id="cd01347">
    <property type="entry name" value="ligand_gated_channel"/>
    <property type="match status" value="1"/>
</dbReference>
<keyword evidence="3 11" id="KW-0813">Transport</keyword>
<dbReference type="Gene3D" id="2.40.170.20">
    <property type="entry name" value="TonB-dependent receptor, beta-barrel domain"/>
    <property type="match status" value="1"/>
</dbReference>
<evidence type="ECO:0000256" key="6">
    <source>
        <dbReference type="ARBA" id="ARBA00022729"/>
    </source>
</evidence>
<dbReference type="Proteomes" id="UP000650424">
    <property type="component" value="Unassembled WGS sequence"/>
</dbReference>
<dbReference type="InterPro" id="IPR036942">
    <property type="entry name" value="Beta-barrel_TonB_sf"/>
</dbReference>
<dbReference type="InterPro" id="IPR000531">
    <property type="entry name" value="Beta-barrel_TonB"/>
</dbReference>
<evidence type="ECO:0000256" key="4">
    <source>
        <dbReference type="ARBA" id="ARBA00022452"/>
    </source>
</evidence>
<dbReference type="EMBL" id="JACOGF010000011">
    <property type="protein sequence ID" value="MBC3919682.1"/>
    <property type="molecule type" value="Genomic_DNA"/>
</dbReference>
<evidence type="ECO:0000256" key="11">
    <source>
        <dbReference type="PROSITE-ProRule" id="PRU01360"/>
    </source>
</evidence>
<evidence type="ECO:0000256" key="9">
    <source>
        <dbReference type="ARBA" id="ARBA00023170"/>
    </source>
</evidence>
<dbReference type="SUPFAM" id="SSF56935">
    <property type="entry name" value="Porins"/>
    <property type="match status" value="1"/>
</dbReference>
<feature type="domain" description="TonB-dependent receptor-like beta-barrel" evidence="15">
    <location>
        <begin position="264"/>
        <end position="697"/>
    </location>
</feature>
<dbReference type="PROSITE" id="PS52016">
    <property type="entry name" value="TONB_DEPENDENT_REC_3"/>
    <property type="match status" value="1"/>
</dbReference>
<keyword evidence="18" id="KW-1185">Reference proteome</keyword>
<evidence type="ECO:0000313" key="17">
    <source>
        <dbReference type="EMBL" id="MBC3919682.1"/>
    </source>
</evidence>
<keyword evidence="5 11" id="KW-0812">Transmembrane</keyword>
<dbReference type="PANTHER" id="PTHR30069:SF29">
    <property type="entry name" value="HEMOGLOBIN AND HEMOGLOBIN-HAPTOGLOBIN-BINDING PROTEIN 1-RELATED"/>
    <property type="match status" value="1"/>
</dbReference>
<evidence type="ECO:0000256" key="12">
    <source>
        <dbReference type="RuleBase" id="RU003357"/>
    </source>
</evidence>
<reference evidence="17 18" key="1">
    <citation type="submission" date="2020-08" db="EMBL/GenBank/DDBJ databases">
        <title>Novel species isolated from subtropical streams in China.</title>
        <authorList>
            <person name="Lu H."/>
        </authorList>
    </citation>
    <scope>NUCLEOTIDE SEQUENCE [LARGE SCALE GENOMIC DNA]</scope>
    <source>
        <strain evidence="17 18">CY18W</strain>
    </source>
</reference>
<protein>
    <submittedName>
        <fullName evidence="17">TonB-dependent receptor</fullName>
    </submittedName>
</protein>
<feature type="compositionally biased region" description="Basic and acidic residues" evidence="13">
    <location>
        <begin position="36"/>
        <end position="48"/>
    </location>
</feature>
<keyword evidence="8 11" id="KW-0472">Membrane</keyword>
<keyword evidence="10 11" id="KW-0998">Cell outer membrane</keyword>
<comment type="similarity">
    <text evidence="2 11 12">Belongs to the TonB-dependent receptor family.</text>
</comment>
<name>A0ABR6ZUY8_9BURK</name>
<keyword evidence="4 11" id="KW-1134">Transmembrane beta strand</keyword>
<feature type="region of interest" description="Disordered" evidence="13">
    <location>
        <begin position="28"/>
        <end position="48"/>
    </location>
</feature>
<evidence type="ECO:0000259" key="16">
    <source>
        <dbReference type="Pfam" id="PF07715"/>
    </source>
</evidence>
<evidence type="ECO:0000256" key="2">
    <source>
        <dbReference type="ARBA" id="ARBA00009810"/>
    </source>
</evidence>
<keyword evidence="9 17" id="KW-0675">Receptor</keyword>
<comment type="subcellular location">
    <subcellularLocation>
        <location evidence="1 11">Cell outer membrane</location>
        <topology evidence="1 11">Multi-pass membrane protein</topology>
    </subcellularLocation>
</comment>
<feature type="domain" description="TonB-dependent receptor plug" evidence="16">
    <location>
        <begin position="66"/>
        <end position="160"/>
    </location>
</feature>
<keyword evidence="6 14" id="KW-0732">Signal</keyword>
<evidence type="ECO:0000259" key="15">
    <source>
        <dbReference type="Pfam" id="PF00593"/>
    </source>
</evidence>
<feature type="signal peptide" evidence="14">
    <location>
        <begin position="1"/>
        <end position="27"/>
    </location>
</feature>
<evidence type="ECO:0000256" key="1">
    <source>
        <dbReference type="ARBA" id="ARBA00004571"/>
    </source>
</evidence>